<protein>
    <recommendedName>
        <fullName evidence="3">MHC class I antigen</fullName>
    </recommendedName>
</protein>
<dbReference type="EMBL" id="JAMKFB020000022">
    <property type="protein sequence ID" value="KAL0159957.1"/>
    <property type="molecule type" value="Genomic_DNA"/>
</dbReference>
<proteinExistence type="predicted"/>
<feature type="non-terminal residue" evidence="1">
    <location>
        <position position="1"/>
    </location>
</feature>
<feature type="non-terminal residue" evidence="1">
    <location>
        <position position="58"/>
    </location>
</feature>
<keyword evidence="2" id="KW-1185">Reference proteome</keyword>
<gene>
    <name evidence="1" type="ORF">M9458_043682</name>
</gene>
<sequence length="58" mass="6660">LSANEDGYDPIVWNASAETHPPWLRFHLGITRWQMYQQKDPNLSALTQQLASHRIVSA</sequence>
<dbReference type="Proteomes" id="UP001529510">
    <property type="component" value="Unassembled WGS sequence"/>
</dbReference>
<accession>A0ABD0NFA8</accession>
<evidence type="ECO:0008006" key="3">
    <source>
        <dbReference type="Google" id="ProtNLM"/>
    </source>
</evidence>
<evidence type="ECO:0000313" key="2">
    <source>
        <dbReference type="Proteomes" id="UP001529510"/>
    </source>
</evidence>
<dbReference type="AlphaFoldDB" id="A0ABD0NFA8"/>
<evidence type="ECO:0000313" key="1">
    <source>
        <dbReference type="EMBL" id="KAL0159957.1"/>
    </source>
</evidence>
<name>A0ABD0NFA8_CIRMR</name>
<reference evidence="1 2" key="1">
    <citation type="submission" date="2024-05" db="EMBL/GenBank/DDBJ databases">
        <title>Genome sequencing and assembly of Indian major carp, Cirrhinus mrigala (Hamilton, 1822).</title>
        <authorList>
            <person name="Mohindra V."/>
            <person name="Chowdhury L.M."/>
            <person name="Lal K."/>
            <person name="Jena J.K."/>
        </authorList>
    </citation>
    <scope>NUCLEOTIDE SEQUENCE [LARGE SCALE GENOMIC DNA]</scope>
    <source>
        <strain evidence="1">CM1030</strain>
        <tissue evidence="1">Blood</tissue>
    </source>
</reference>
<comment type="caution">
    <text evidence="1">The sequence shown here is derived from an EMBL/GenBank/DDBJ whole genome shotgun (WGS) entry which is preliminary data.</text>
</comment>
<organism evidence="1 2">
    <name type="scientific">Cirrhinus mrigala</name>
    <name type="common">Mrigala</name>
    <dbReference type="NCBI Taxonomy" id="683832"/>
    <lineage>
        <taxon>Eukaryota</taxon>
        <taxon>Metazoa</taxon>
        <taxon>Chordata</taxon>
        <taxon>Craniata</taxon>
        <taxon>Vertebrata</taxon>
        <taxon>Euteleostomi</taxon>
        <taxon>Actinopterygii</taxon>
        <taxon>Neopterygii</taxon>
        <taxon>Teleostei</taxon>
        <taxon>Ostariophysi</taxon>
        <taxon>Cypriniformes</taxon>
        <taxon>Cyprinidae</taxon>
        <taxon>Labeoninae</taxon>
        <taxon>Labeonini</taxon>
        <taxon>Cirrhinus</taxon>
    </lineage>
</organism>